<gene>
    <name evidence="6 10" type="primary">hflX</name>
    <name evidence="10" type="ORF">IDH45_03745</name>
</gene>
<evidence type="ECO:0000313" key="10">
    <source>
        <dbReference type="EMBL" id="MBD2861100.1"/>
    </source>
</evidence>
<keyword evidence="3 6" id="KW-0547">Nucleotide-binding</keyword>
<evidence type="ECO:0000256" key="7">
    <source>
        <dbReference type="PIRSR" id="PIRSR006809-1"/>
    </source>
</evidence>
<dbReference type="Pfam" id="PF01926">
    <property type="entry name" value="MMR_HSR1"/>
    <property type="match status" value="1"/>
</dbReference>
<comment type="function">
    <text evidence="6">GTPase that associates with the 50S ribosomal subunit and may have a role during protein synthesis or ribosome biogenesis.</text>
</comment>
<protein>
    <recommendedName>
        <fullName evidence="6">GTPase HflX</fullName>
    </recommendedName>
    <alternativeName>
        <fullName evidence="6">GTP-binding protein HflX</fullName>
    </alternativeName>
</protein>
<evidence type="ECO:0000313" key="11">
    <source>
        <dbReference type="Proteomes" id="UP000639396"/>
    </source>
</evidence>
<dbReference type="PRINTS" id="PR00326">
    <property type="entry name" value="GTP1OBG"/>
</dbReference>
<evidence type="ECO:0000256" key="5">
    <source>
        <dbReference type="ARBA" id="ARBA00023134"/>
    </source>
</evidence>
<evidence type="ECO:0000259" key="9">
    <source>
        <dbReference type="PROSITE" id="PS51705"/>
    </source>
</evidence>
<dbReference type="Gene3D" id="3.40.50.300">
    <property type="entry name" value="P-loop containing nucleotide triphosphate hydrolases"/>
    <property type="match status" value="1"/>
</dbReference>
<feature type="binding site" evidence="8">
    <location>
        <position position="221"/>
    </location>
    <ligand>
        <name>Mg(2+)</name>
        <dbReference type="ChEBI" id="CHEBI:18420"/>
    </ligand>
</feature>
<dbReference type="GO" id="GO:0003924">
    <property type="term" value="F:GTPase activity"/>
    <property type="evidence" value="ECO:0007669"/>
    <property type="project" value="UniProtKB-UniRule"/>
</dbReference>
<dbReference type="PIRSF" id="PIRSF006809">
    <property type="entry name" value="GTP-binding_hflX_prd"/>
    <property type="match status" value="1"/>
</dbReference>
<evidence type="ECO:0000256" key="1">
    <source>
        <dbReference type="ARBA" id="ARBA00022490"/>
    </source>
</evidence>
<comment type="subcellular location">
    <subcellularLocation>
        <location evidence="6">Cytoplasm</location>
    </subcellularLocation>
    <text evidence="6">May associate with membranes.</text>
</comment>
<feature type="binding site" evidence="7">
    <location>
        <begin position="214"/>
        <end position="221"/>
    </location>
    <ligand>
        <name>GTP</name>
        <dbReference type="ChEBI" id="CHEBI:37565"/>
    </ligand>
</feature>
<keyword evidence="4 8" id="KW-0460">Magnesium</keyword>
<evidence type="ECO:0000256" key="2">
    <source>
        <dbReference type="ARBA" id="ARBA00022723"/>
    </source>
</evidence>
<dbReference type="PANTHER" id="PTHR10229">
    <property type="entry name" value="GTP-BINDING PROTEIN HFLX"/>
    <property type="match status" value="1"/>
</dbReference>
<evidence type="ECO:0000256" key="3">
    <source>
        <dbReference type="ARBA" id="ARBA00022741"/>
    </source>
</evidence>
<dbReference type="FunFam" id="3.40.50.11060:FF:000001">
    <property type="entry name" value="GTPase HflX"/>
    <property type="match status" value="1"/>
</dbReference>
<evidence type="ECO:0000256" key="6">
    <source>
        <dbReference type="HAMAP-Rule" id="MF_00900"/>
    </source>
</evidence>
<feature type="binding site" evidence="7">
    <location>
        <begin position="327"/>
        <end position="330"/>
    </location>
    <ligand>
        <name>GTP</name>
        <dbReference type="ChEBI" id="CHEBI:37565"/>
    </ligand>
</feature>
<feature type="binding site" evidence="8">
    <location>
        <position position="241"/>
    </location>
    <ligand>
        <name>Mg(2+)</name>
        <dbReference type="ChEBI" id="CHEBI:18420"/>
    </ligand>
</feature>
<reference evidence="10" key="1">
    <citation type="submission" date="2020-09" db="EMBL/GenBank/DDBJ databases">
        <title>A novel bacterium of genus Paenibacillus, isolated from South China Sea.</title>
        <authorList>
            <person name="Huang H."/>
            <person name="Mo K."/>
            <person name="Hu Y."/>
        </authorList>
    </citation>
    <scope>NUCLEOTIDE SEQUENCE</scope>
    <source>
        <strain evidence="10">IB182363</strain>
    </source>
</reference>
<dbReference type="GO" id="GO:0005525">
    <property type="term" value="F:GTP binding"/>
    <property type="evidence" value="ECO:0007669"/>
    <property type="project" value="UniProtKB-UniRule"/>
</dbReference>
<dbReference type="InterPro" id="IPR030394">
    <property type="entry name" value="G_HFLX_dom"/>
</dbReference>
<dbReference type="EMBL" id="JACXJA010000005">
    <property type="protein sequence ID" value="MBD2861100.1"/>
    <property type="molecule type" value="Genomic_DNA"/>
</dbReference>
<dbReference type="CDD" id="cd01878">
    <property type="entry name" value="HflX"/>
    <property type="match status" value="1"/>
</dbReference>
<organism evidence="10 11">
    <name type="scientific">Paenibacillus oceani</name>
    <dbReference type="NCBI Taxonomy" id="2772510"/>
    <lineage>
        <taxon>Bacteria</taxon>
        <taxon>Bacillati</taxon>
        <taxon>Bacillota</taxon>
        <taxon>Bacilli</taxon>
        <taxon>Bacillales</taxon>
        <taxon>Paenibacillaceae</taxon>
        <taxon>Paenibacillus</taxon>
    </lineage>
</organism>
<dbReference type="Gene3D" id="6.10.250.2860">
    <property type="match status" value="1"/>
</dbReference>
<dbReference type="HAMAP" id="MF_00900">
    <property type="entry name" value="GTPase_HflX"/>
    <property type="match status" value="1"/>
</dbReference>
<dbReference type="RefSeq" id="WP_190924836.1">
    <property type="nucleotide sequence ID" value="NZ_JACXJA010000005.1"/>
</dbReference>
<dbReference type="Pfam" id="PF13167">
    <property type="entry name" value="GTP-bdg_N"/>
    <property type="match status" value="1"/>
</dbReference>
<keyword evidence="5 6" id="KW-0342">GTP-binding</keyword>
<dbReference type="InterPro" id="IPR027417">
    <property type="entry name" value="P-loop_NTPase"/>
</dbReference>
<feature type="domain" description="Hflx-type G" evidence="9">
    <location>
        <begin position="208"/>
        <end position="372"/>
    </location>
</feature>
<dbReference type="InterPro" id="IPR016496">
    <property type="entry name" value="GTPase_HflX"/>
</dbReference>
<feature type="binding site" evidence="7">
    <location>
        <begin position="239"/>
        <end position="243"/>
    </location>
    <ligand>
        <name>GTP</name>
        <dbReference type="ChEBI" id="CHEBI:37565"/>
    </ligand>
</feature>
<dbReference type="InterPro" id="IPR042108">
    <property type="entry name" value="GTPase_HflX_N_sf"/>
</dbReference>
<comment type="cofactor">
    <cofactor evidence="8">
        <name>Mg(2+)</name>
        <dbReference type="ChEBI" id="CHEBI:18420"/>
    </cofactor>
</comment>
<dbReference type="Gene3D" id="3.40.50.11060">
    <property type="entry name" value="GTPase HflX, N-terminal domain"/>
    <property type="match status" value="1"/>
</dbReference>
<keyword evidence="11" id="KW-1185">Reference proteome</keyword>
<comment type="caution">
    <text evidence="10">The sequence shown here is derived from an EMBL/GenBank/DDBJ whole genome shotgun (WGS) entry which is preliminary data.</text>
</comment>
<dbReference type="GO" id="GO:0005737">
    <property type="term" value="C:cytoplasm"/>
    <property type="evidence" value="ECO:0007669"/>
    <property type="project" value="UniProtKB-SubCell"/>
</dbReference>
<comment type="subunit">
    <text evidence="6">Monomer. Associates with the 50S ribosomal subunit.</text>
</comment>
<comment type="similarity">
    <text evidence="6">Belongs to the TRAFAC class OBG-HflX-like GTPase superfamily. HflX GTPase family.</text>
</comment>
<name>A0A927C841_9BACL</name>
<dbReference type="NCBIfam" id="TIGR03156">
    <property type="entry name" value="GTP_HflX"/>
    <property type="match status" value="1"/>
</dbReference>
<dbReference type="Proteomes" id="UP000639396">
    <property type="component" value="Unassembled WGS sequence"/>
</dbReference>
<sequence>MKPPVHEVAGQALDKAIVVSLVLKGDRLSDDRVQHSLDELIRLADSAGVEVLHSVVQSKDSIDSKWFIGKGKAEEVRDLAVQLGANTAIFDQELSGAQVRNLEHALDLKIIDRTQLILDIFAQRAKTREGFLQVELAQLSYLLPRLSGHGVNLSRLGGGIGTRGPGETKLEMDRRHIRNRISELRHSLQEVKRHRELHRERRKKTGVYQVALVGYTNAGKSTLLNRMTSADVYAENQLFATLDPTSRALRLPSGQEVVLTDTVGFIQNLPHDLVAAFRATLEEVNEADLILHVVDSASEMRERQMAVVDDVLLELGAQGKPRITVFNKIDKAADGSGALLSADGDSLKVSAFSETDLELLKLSIQEKLMGGTKRFLIPAARGDLISLVYRLGDVLEQEIEGDDIRFDVRVKQTEFEKQGYMLQAFIAQEAIQLEGESY</sequence>
<dbReference type="InterPro" id="IPR032305">
    <property type="entry name" value="GTP-bd_M"/>
</dbReference>
<proteinExistence type="inferred from homology"/>
<dbReference type="SUPFAM" id="SSF52540">
    <property type="entry name" value="P-loop containing nucleoside triphosphate hydrolases"/>
    <property type="match status" value="1"/>
</dbReference>
<feature type="binding site" evidence="7">
    <location>
        <begin position="261"/>
        <end position="264"/>
    </location>
    <ligand>
        <name>GTP</name>
        <dbReference type="ChEBI" id="CHEBI:37565"/>
    </ligand>
</feature>
<dbReference type="PROSITE" id="PS51705">
    <property type="entry name" value="G_HFLX"/>
    <property type="match status" value="1"/>
</dbReference>
<dbReference type="InterPro" id="IPR025121">
    <property type="entry name" value="GTPase_HflX_N"/>
</dbReference>
<evidence type="ECO:0000256" key="8">
    <source>
        <dbReference type="PIRSR" id="PIRSR006809-2"/>
    </source>
</evidence>
<evidence type="ECO:0000256" key="4">
    <source>
        <dbReference type="ARBA" id="ARBA00022842"/>
    </source>
</evidence>
<dbReference type="Pfam" id="PF16360">
    <property type="entry name" value="GTP-bdg_M"/>
    <property type="match status" value="1"/>
</dbReference>
<keyword evidence="1 6" id="KW-0963">Cytoplasm</keyword>
<accession>A0A927C841</accession>
<keyword evidence="2 8" id="KW-0479">Metal-binding</keyword>
<dbReference type="GO" id="GO:0043022">
    <property type="term" value="F:ribosome binding"/>
    <property type="evidence" value="ECO:0007669"/>
    <property type="project" value="TreeGrafter"/>
</dbReference>
<dbReference type="InterPro" id="IPR006073">
    <property type="entry name" value="GTP-bd"/>
</dbReference>
<dbReference type="PANTHER" id="PTHR10229:SF0">
    <property type="entry name" value="GTP-BINDING PROTEIN 6-RELATED"/>
    <property type="match status" value="1"/>
</dbReference>
<dbReference type="GO" id="GO:0046872">
    <property type="term" value="F:metal ion binding"/>
    <property type="evidence" value="ECO:0007669"/>
    <property type="project" value="UniProtKB-KW"/>
</dbReference>
<dbReference type="AlphaFoldDB" id="A0A927C841"/>